<reference evidence="2 3" key="1">
    <citation type="submission" date="2016-05" db="EMBL/GenBank/DDBJ databases">
        <title>Paenibacillus sp. 1ZS3-15 nov., isolated from the rhizosphere soil.</title>
        <authorList>
            <person name="Zhang X.X."/>
            <person name="Zhang J."/>
        </authorList>
    </citation>
    <scope>NUCLEOTIDE SEQUENCE [LARGE SCALE GENOMIC DNA]</scope>
    <source>
        <strain evidence="2 3">1ZS3-15</strain>
    </source>
</reference>
<dbReference type="OrthoDB" id="2608159at2"/>
<evidence type="ECO:0000313" key="2">
    <source>
        <dbReference type="EMBL" id="OAS20566.1"/>
    </source>
</evidence>
<comment type="caution">
    <text evidence="2">The sequence shown here is derived from an EMBL/GenBank/DDBJ whole genome shotgun (WGS) entry which is preliminary data.</text>
</comment>
<evidence type="ECO:0000313" key="3">
    <source>
        <dbReference type="Proteomes" id="UP000078454"/>
    </source>
</evidence>
<keyword evidence="1" id="KW-0175">Coiled coil</keyword>
<dbReference type="Proteomes" id="UP000078454">
    <property type="component" value="Unassembled WGS sequence"/>
</dbReference>
<dbReference type="AlphaFoldDB" id="A0A198AHQ6"/>
<feature type="coiled-coil region" evidence="1">
    <location>
        <begin position="37"/>
        <end position="71"/>
    </location>
</feature>
<sequence>MKREDLLTAAELQVLLAGDEECADESELDEPLKAKDLHTLQKTVLLLSKQVEELQAQLHEQFELQNRQQEQFLRLCRHQLENKLHEQLVNTIVVHQQGANQEDKMELEHAPVASEEVKFSGEPIHDSSTEDASLPFSRVKSYTKIRKRKKGFFERLFE</sequence>
<proteinExistence type="predicted"/>
<accession>A0A198AHQ6</accession>
<organism evidence="2 3">
    <name type="scientific">Paenibacillus oryzisoli</name>
    <dbReference type="NCBI Taxonomy" id="1850517"/>
    <lineage>
        <taxon>Bacteria</taxon>
        <taxon>Bacillati</taxon>
        <taxon>Bacillota</taxon>
        <taxon>Bacilli</taxon>
        <taxon>Bacillales</taxon>
        <taxon>Paenibacillaceae</taxon>
        <taxon>Paenibacillus</taxon>
    </lineage>
</organism>
<name>A0A198AHQ6_9BACL</name>
<dbReference type="EMBL" id="LYPB01000050">
    <property type="protein sequence ID" value="OAS20566.1"/>
    <property type="molecule type" value="Genomic_DNA"/>
</dbReference>
<protein>
    <submittedName>
        <fullName evidence="2">Uncharacterized protein</fullName>
    </submittedName>
</protein>
<dbReference type="RefSeq" id="WP_068663191.1">
    <property type="nucleotide sequence ID" value="NZ_LYPB01000050.1"/>
</dbReference>
<gene>
    <name evidence="2" type="ORF">A8708_18620</name>
</gene>
<evidence type="ECO:0000256" key="1">
    <source>
        <dbReference type="SAM" id="Coils"/>
    </source>
</evidence>
<keyword evidence="3" id="KW-1185">Reference proteome</keyword>